<dbReference type="Pfam" id="PF09173">
    <property type="entry name" value="eIF2_C"/>
    <property type="match status" value="1"/>
</dbReference>
<evidence type="ECO:0000313" key="6">
    <source>
        <dbReference type="EMBL" id="KAG1803918.1"/>
    </source>
</evidence>
<gene>
    <name evidence="6" type="ORF">HD556DRAFT_1484540</name>
</gene>
<evidence type="ECO:0000256" key="2">
    <source>
        <dbReference type="ARBA" id="ARBA00022741"/>
    </source>
</evidence>
<dbReference type="InterPro" id="IPR050543">
    <property type="entry name" value="eIF2G"/>
</dbReference>
<evidence type="ECO:0000256" key="4">
    <source>
        <dbReference type="ARBA" id="ARBA00023134"/>
    </source>
</evidence>
<dbReference type="GO" id="GO:0001731">
    <property type="term" value="P:formation of translation preinitiation complex"/>
    <property type="evidence" value="ECO:0007669"/>
    <property type="project" value="TreeGrafter"/>
</dbReference>
<dbReference type="RefSeq" id="XP_041166264.1">
    <property type="nucleotide sequence ID" value="XM_041308687.1"/>
</dbReference>
<organism evidence="6 7">
    <name type="scientific">Suillus plorans</name>
    <dbReference type="NCBI Taxonomy" id="116603"/>
    <lineage>
        <taxon>Eukaryota</taxon>
        <taxon>Fungi</taxon>
        <taxon>Dikarya</taxon>
        <taxon>Basidiomycota</taxon>
        <taxon>Agaricomycotina</taxon>
        <taxon>Agaricomycetes</taxon>
        <taxon>Agaricomycetidae</taxon>
        <taxon>Boletales</taxon>
        <taxon>Suillineae</taxon>
        <taxon>Suillaceae</taxon>
        <taxon>Suillus</taxon>
    </lineage>
</organism>
<keyword evidence="3" id="KW-0648">Protein biosynthesis</keyword>
<dbReference type="PANTHER" id="PTHR42854">
    <property type="entry name" value="EUKARYOTIC TRANSLATION INITIATION FACTOR 2 SUBUNIT 3 FAMILY MEMBER"/>
    <property type="match status" value="1"/>
</dbReference>
<accession>A0A9P7J5K4</accession>
<dbReference type="SUPFAM" id="SSF50465">
    <property type="entry name" value="EF-Tu/eEF-1alpha/eIF2-gamma C-terminal domain"/>
    <property type="match status" value="1"/>
</dbReference>
<dbReference type="InterPro" id="IPR009000">
    <property type="entry name" value="Transl_B-barrel_sf"/>
</dbReference>
<evidence type="ECO:0000256" key="1">
    <source>
        <dbReference type="ARBA" id="ARBA00022540"/>
    </source>
</evidence>
<name>A0A9P7J5K4_9AGAM</name>
<dbReference type="Gene3D" id="2.40.30.10">
    <property type="entry name" value="Translation factors"/>
    <property type="match status" value="3"/>
</dbReference>
<dbReference type="InterPro" id="IPR009001">
    <property type="entry name" value="Transl_elong_EF1A/Init_IF2_C"/>
</dbReference>
<feature type="domain" description="Initiation factor eIF2 gamma C-terminal" evidence="5">
    <location>
        <begin position="192"/>
        <end position="230"/>
    </location>
</feature>
<dbReference type="GeneID" id="64602451"/>
<evidence type="ECO:0000256" key="3">
    <source>
        <dbReference type="ARBA" id="ARBA00022917"/>
    </source>
</evidence>
<proteinExistence type="predicted"/>
<reference evidence="6" key="1">
    <citation type="journal article" date="2020" name="New Phytol.">
        <title>Comparative genomics reveals dynamic genome evolution in host specialist ectomycorrhizal fungi.</title>
        <authorList>
            <person name="Lofgren L.A."/>
            <person name="Nguyen N.H."/>
            <person name="Vilgalys R."/>
            <person name="Ruytinx J."/>
            <person name="Liao H.L."/>
            <person name="Branco S."/>
            <person name="Kuo A."/>
            <person name="LaButti K."/>
            <person name="Lipzen A."/>
            <person name="Andreopoulos W."/>
            <person name="Pangilinan J."/>
            <person name="Riley R."/>
            <person name="Hundley H."/>
            <person name="Na H."/>
            <person name="Barry K."/>
            <person name="Grigoriev I.V."/>
            <person name="Stajich J.E."/>
            <person name="Kennedy P.G."/>
        </authorList>
    </citation>
    <scope>NUCLEOTIDE SEQUENCE</scope>
    <source>
        <strain evidence="6">S12</strain>
    </source>
</reference>
<evidence type="ECO:0000313" key="7">
    <source>
        <dbReference type="Proteomes" id="UP000719766"/>
    </source>
</evidence>
<dbReference type="Proteomes" id="UP000719766">
    <property type="component" value="Unassembled WGS sequence"/>
</dbReference>
<dbReference type="GO" id="GO:0005525">
    <property type="term" value="F:GTP binding"/>
    <property type="evidence" value="ECO:0007669"/>
    <property type="project" value="UniProtKB-KW"/>
</dbReference>
<dbReference type="EMBL" id="JABBWE010000004">
    <property type="protein sequence ID" value="KAG1803918.1"/>
    <property type="molecule type" value="Genomic_DNA"/>
</dbReference>
<dbReference type="PANTHER" id="PTHR42854:SF3">
    <property type="entry name" value="EUKARYOTIC TRANSLATION INITIATION FACTOR 2 SUBUNIT 3-RELATED"/>
    <property type="match status" value="1"/>
</dbReference>
<dbReference type="AlphaFoldDB" id="A0A9P7J5K4"/>
<comment type="caution">
    <text evidence="6">The sequence shown here is derived from an EMBL/GenBank/DDBJ whole genome shotgun (WGS) entry which is preliminary data.</text>
</comment>
<keyword evidence="2" id="KW-0547">Nucleotide-binding</keyword>
<dbReference type="OrthoDB" id="1045173at2759"/>
<evidence type="ECO:0000259" key="5">
    <source>
        <dbReference type="Pfam" id="PF09173"/>
    </source>
</evidence>
<dbReference type="GO" id="GO:0003743">
    <property type="term" value="F:translation initiation factor activity"/>
    <property type="evidence" value="ECO:0007669"/>
    <property type="project" value="UniProtKB-KW"/>
</dbReference>
<keyword evidence="1" id="KW-0396">Initiation factor</keyword>
<keyword evidence="4" id="KW-0342">GTP-binding</keyword>
<dbReference type="GO" id="GO:0005850">
    <property type="term" value="C:eukaryotic translation initiation factor 2 complex"/>
    <property type="evidence" value="ECO:0007669"/>
    <property type="project" value="TreeGrafter"/>
</dbReference>
<dbReference type="SUPFAM" id="SSF50447">
    <property type="entry name" value="Translation proteins"/>
    <property type="match status" value="1"/>
</dbReference>
<protein>
    <recommendedName>
        <fullName evidence="5">Initiation factor eIF2 gamma C-terminal domain-containing protein</fullName>
    </recommendedName>
</protein>
<dbReference type="GO" id="GO:0000049">
    <property type="term" value="F:tRNA binding"/>
    <property type="evidence" value="ECO:0007669"/>
    <property type="project" value="TreeGrafter"/>
</dbReference>
<dbReference type="InterPro" id="IPR015256">
    <property type="entry name" value="eIF2g_C"/>
</dbReference>
<dbReference type="GO" id="GO:0005829">
    <property type="term" value="C:cytosol"/>
    <property type="evidence" value="ECO:0007669"/>
    <property type="project" value="TreeGrafter"/>
</dbReference>
<keyword evidence="7" id="KW-1185">Reference proteome</keyword>
<sequence length="297" mass="33789">MKLESINIFQNKVNLIKLLLNINRCIHQRHSGQVVIHRTQPKYNICTVNEIIAKRLPIPVRDFAFDPGLIRSFDVNKPGAEVHELEGGVASVFILTGQGNKSRFVQLSQRKTLRAGTVQARFQQDLSGKLIGIRTKIDPTLCRVDRFVGQVLGVVGKLPKRIWSLKQFVPSLDVHTEKKQTQVSKFAKNELMVIGMRGALAKVQLTSPACTEVGGKVVLLRHIEKHWWLVLKANLHMYHFWSMQMQVFFISVVNMFIKKSGFPDQLRLVGNNKNIESIVDEMGEIFAKNKQTDGIHY</sequence>